<evidence type="ECO:0000256" key="1">
    <source>
        <dbReference type="SAM" id="MobiDB-lite"/>
    </source>
</evidence>
<dbReference type="AlphaFoldDB" id="A0AAU6T5J9"/>
<reference evidence="2" key="1">
    <citation type="submission" date="2022-03" db="EMBL/GenBank/DDBJ databases">
        <title>Sea Food Isolates.</title>
        <authorList>
            <person name="Li C."/>
        </authorList>
    </citation>
    <scope>NUCLEOTIDE SEQUENCE</scope>
    <source>
        <strain evidence="2">19NY04SH05-1</strain>
    </source>
</reference>
<dbReference type="RefSeq" id="WP_335857325.1">
    <property type="nucleotide sequence ID" value="NZ_CP095328.1"/>
</dbReference>
<feature type="region of interest" description="Disordered" evidence="1">
    <location>
        <begin position="482"/>
        <end position="513"/>
    </location>
</feature>
<sequence length="535" mass="61924">MNLNRIFNFLYFGFVGDDVGRRRSGDTKTEVLMNIIKEHGVTIHRGVSVNCDEYRALMSADLIYRYSNNSKIDEDQSKRWQVKYCFLRNVAMNRETLSAHKIKNIQYDFEQLNVFLGYYNELGKYDETISEVTTLLNDFETCTEDNPNERAAVFLKSCVSLMDVELNKKSISLCNELKIGDRSVMEYSHYIITAIAVKLMSEFSKTKPTGESGVRFLDGNLFSFYVEIIREDIFSRRTDELINRLQAFIDMFIIGICYNKKQQDARRKYIFDIIRSVPRECICLQVESVKNSVRQFVEKYGHSFFDYMSKNRFNRYSNRKWYHELYHLAGKDKEYFGFITTVMSFLPRERHDVKKIMLLSKKALEKNEREKVNGKRTQLNVEVDSATMDNLEELEKKLGKNKFEVVIEAVKLLYRLRIRKSRSPSQDLGIKPDQVDMNEADYKRHSRQNISLRMPPWKNKNRHSNNEIQDAPHASTLLDSVSENGASAAPSEVSQSHQPPTSAELPASDVVGDKEVDEAAISSSKALQALGDNLG</sequence>
<name>A0AAU6T5J9_9GAMM</name>
<accession>A0AAU6T5J9</accession>
<feature type="compositionally biased region" description="Polar residues" evidence="1">
    <location>
        <begin position="492"/>
        <end position="501"/>
    </location>
</feature>
<gene>
    <name evidence="2" type="ORF">MRK42_14450</name>
</gene>
<protein>
    <submittedName>
        <fullName evidence="2">Uncharacterized protein</fullName>
    </submittedName>
</protein>
<proteinExistence type="predicted"/>
<organism evidence="2">
    <name type="scientific">Aeromonas sp. 19NY04SH05-1</name>
    <dbReference type="NCBI Taxonomy" id="2920537"/>
    <lineage>
        <taxon>Bacteria</taxon>
        <taxon>Pseudomonadati</taxon>
        <taxon>Pseudomonadota</taxon>
        <taxon>Gammaproteobacteria</taxon>
        <taxon>Aeromonadales</taxon>
        <taxon>Aeromonadaceae</taxon>
        <taxon>Aeromonas</taxon>
    </lineage>
</organism>
<feature type="region of interest" description="Disordered" evidence="1">
    <location>
        <begin position="423"/>
        <end position="467"/>
    </location>
</feature>
<dbReference type="EMBL" id="CP095328">
    <property type="protein sequence ID" value="XAG40195.1"/>
    <property type="molecule type" value="Genomic_DNA"/>
</dbReference>
<evidence type="ECO:0000313" key="2">
    <source>
        <dbReference type="EMBL" id="XAG40195.1"/>
    </source>
</evidence>